<gene>
    <name evidence="5" type="ORF">ACFSKX_08335</name>
</gene>
<comment type="caution">
    <text evidence="5">The sequence shown here is derived from an EMBL/GenBank/DDBJ whole genome shotgun (WGS) entry which is preliminary data.</text>
</comment>
<reference evidence="6" key="1">
    <citation type="journal article" date="2019" name="Int. J. Syst. Evol. Microbiol.">
        <title>The Global Catalogue of Microorganisms (GCM) 10K type strain sequencing project: providing services to taxonomists for standard genome sequencing and annotation.</title>
        <authorList>
            <consortium name="The Broad Institute Genomics Platform"/>
            <consortium name="The Broad Institute Genome Sequencing Center for Infectious Disease"/>
            <person name="Wu L."/>
            <person name="Ma J."/>
        </authorList>
    </citation>
    <scope>NUCLEOTIDE SEQUENCE [LARGE SCALE GENOMIC DNA]</scope>
    <source>
        <strain evidence="6">KCTC 12848</strain>
    </source>
</reference>
<name>A0ABW5EAW8_9GAMM</name>
<sequence>MKTADCRSVTLNYTRAISAALDSLGLKVPDIARKVLSGIDESRRVPMGVQEQLWLALEETYPDPLLGVKLGRAMHSSQMGLVGYLLMTQKTLGEAMEQLLIYHPLVGEGGQFELRRGAHHVDLCYQPNFLRCARLRVETVLSTCLTQIRSMTGHPFRAQSVQLAYPAPSLAIQQQYQQLLQTPVQFNAPVSAIRLRPQDLEMPLVAADQQVMARLKPEADALLRALTHKSLQLQVSHLLQQEPQLTREQVASRLCISPRHLGRKLLEENANFRTIQDQVRSHYARQWLRRGHQNNAEIAAALGYCDESAFGKAFRRWTGVSPRAYRSRSDKVAS</sequence>
<dbReference type="Pfam" id="PF12625">
    <property type="entry name" value="Arabinose_bd"/>
    <property type="match status" value="1"/>
</dbReference>
<keyword evidence="6" id="KW-1185">Reference proteome</keyword>
<dbReference type="InterPro" id="IPR009057">
    <property type="entry name" value="Homeodomain-like_sf"/>
</dbReference>
<evidence type="ECO:0000259" key="4">
    <source>
        <dbReference type="PROSITE" id="PS01124"/>
    </source>
</evidence>
<dbReference type="SMART" id="SM00342">
    <property type="entry name" value="HTH_ARAC"/>
    <property type="match status" value="1"/>
</dbReference>
<dbReference type="PROSITE" id="PS01124">
    <property type="entry name" value="HTH_ARAC_FAMILY_2"/>
    <property type="match status" value="1"/>
</dbReference>
<evidence type="ECO:0000313" key="5">
    <source>
        <dbReference type="EMBL" id="MFD2310422.1"/>
    </source>
</evidence>
<dbReference type="Pfam" id="PF12833">
    <property type="entry name" value="HTH_18"/>
    <property type="match status" value="1"/>
</dbReference>
<dbReference type="PANTHER" id="PTHR47894">
    <property type="entry name" value="HTH-TYPE TRANSCRIPTIONAL REGULATOR GADX"/>
    <property type="match status" value="1"/>
</dbReference>
<feature type="domain" description="HTH araC/xylS-type" evidence="4">
    <location>
        <begin position="228"/>
        <end position="328"/>
    </location>
</feature>
<dbReference type="InterPro" id="IPR032687">
    <property type="entry name" value="AraC-type_N"/>
</dbReference>
<dbReference type="PANTHER" id="PTHR47894:SF1">
    <property type="entry name" value="HTH-TYPE TRANSCRIPTIONAL REGULATOR VQSM"/>
    <property type="match status" value="1"/>
</dbReference>
<evidence type="ECO:0000256" key="1">
    <source>
        <dbReference type="ARBA" id="ARBA00023015"/>
    </source>
</evidence>
<keyword evidence="3" id="KW-0804">Transcription</keyword>
<organism evidence="5 6">
    <name type="scientific">Microbulbifer halophilus</name>
    <dbReference type="NCBI Taxonomy" id="453963"/>
    <lineage>
        <taxon>Bacteria</taxon>
        <taxon>Pseudomonadati</taxon>
        <taxon>Pseudomonadota</taxon>
        <taxon>Gammaproteobacteria</taxon>
        <taxon>Cellvibrionales</taxon>
        <taxon>Microbulbiferaceae</taxon>
        <taxon>Microbulbifer</taxon>
    </lineage>
</organism>
<dbReference type="InterPro" id="IPR018060">
    <property type="entry name" value="HTH_AraC"/>
</dbReference>
<keyword evidence="2" id="KW-0238">DNA-binding</keyword>
<protein>
    <submittedName>
        <fullName evidence="5">AraC family transcriptional regulator ligand-binding domain-containing protein</fullName>
    </submittedName>
</protein>
<dbReference type="Gene3D" id="1.10.10.60">
    <property type="entry name" value="Homeodomain-like"/>
    <property type="match status" value="1"/>
</dbReference>
<proteinExistence type="predicted"/>
<dbReference type="RefSeq" id="WP_265723081.1">
    <property type="nucleotide sequence ID" value="NZ_JAPIVK010000036.1"/>
</dbReference>
<evidence type="ECO:0000313" key="6">
    <source>
        <dbReference type="Proteomes" id="UP001597425"/>
    </source>
</evidence>
<accession>A0ABW5EAW8</accession>
<dbReference type="Proteomes" id="UP001597425">
    <property type="component" value="Unassembled WGS sequence"/>
</dbReference>
<dbReference type="SUPFAM" id="SSF46689">
    <property type="entry name" value="Homeodomain-like"/>
    <property type="match status" value="1"/>
</dbReference>
<keyword evidence="1" id="KW-0805">Transcription regulation</keyword>
<evidence type="ECO:0000256" key="2">
    <source>
        <dbReference type="ARBA" id="ARBA00023125"/>
    </source>
</evidence>
<dbReference type="EMBL" id="JBHUJD010000008">
    <property type="protein sequence ID" value="MFD2310422.1"/>
    <property type="molecule type" value="Genomic_DNA"/>
</dbReference>
<evidence type="ECO:0000256" key="3">
    <source>
        <dbReference type="ARBA" id="ARBA00023163"/>
    </source>
</evidence>